<evidence type="ECO:0000259" key="7">
    <source>
        <dbReference type="PROSITE" id="PS50983"/>
    </source>
</evidence>
<dbReference type="EMBL" id="UFSO01000003">
    <property type="protein sequence ID" value="SSY81016.1"/>
    <property type="molecule type" value="Genomic_DNA"/>
</dbReference>
<dbReference type="GO" id="GO:1901678">
    <property type="term" value="P:iron coordination entity transport"/>
    <property type="evidence" value="ECO:0007669"/>
    <property type="project" value="UniProtKB-ARBA"/>
</dbReference>
<evidence type="ECO:0000256" key="5">
    <source>
        <dbReference type="ARBA" id="ARBA00022729"/>
    </source>
</evidence>
<evidence type="ECO:0000256" key="1">
    <source>
        <dbReference type="ARBA" id="ARBA00004196"/>
    </source>
</evidence>
<reference evidence="8 9" key="1">
    <citation type="submission" date="2018-06" db="EMBL/GenBank/DDBJ databases">
        <authorList>
            <consortium name="Pathogen Informatics"/>
            <person name="Doyle S."/>
        </authorList>
    </citation>
    <scope>NUCLEOTIDE SEQUENCE [LARGE SCALE GENOMIC DNA]</scope>
    <source>
        <strain evidence="8 9">NCTC10283</strain>
    </source>
</reference>
<dbReference type="OrthoDB" id="63946at2"/>
<keyword evidence="5 6" id="KW-0732">Signal</keyword>
<dbReference type="CDD" id="cd01146">
    <property type="entry name" value="FhuD"/>
    <property type="match status" value="1"/>
</dbReference>
<dbReference type="InterPro" id="IPR051313">
    <property type="entry name" value="Bact_iron-sidero_bind"/>
</dbReference>
<dbReference type="SUPFAM" id="SSF53807">
    <property type="entry name" value="Helical backbone' metal receptor"/>
    <property type="match status" value="1"/>
</dbReference>
<keyword evidence="4" id="KW-0408">Iron</keyword>
<keyword evidence="9" id="KW-1185">Reference proteome</keyword>
<dbReference type="PANTHER" id="PTHR30532:SF1">
    <property type="entry name" value="IRON(3+)-HYDROXAMATE-BINDING PROTEIN FHUD"/>
    <property type="match status" value="1"/>
</dbReference>
<name>A0A376BVP3_9NEIS</name>
<evidence type="ECO:0000313" key="8">
    <source>
        <dbReference type="EMBL" id="SSY81016.1"/>
    </source>
</evidence>
<evidence type="ECO:0000313" key="9">
    <source>
        <dbReference type="Proteomes" id="UP000254209"/>
    </source>
</evidence>
<gene>
    <name evidence="8" type="primary">fhuD</name>
    <name evidence="8" type="ORF">NCTC10283_02580</name>
</gene>
<dbReference type="RefSeq" id="WP_034291111.1">
    <property type="nucleotide sequence ID" value="NZ_CP091519.2"/>
</dbReference>
<evidence type="ECO:0000256" key="4">
    <source>
        <dbReference type="ARBA" id="ARBA00022496"/>
    </source>
</evidence>
<dbReference type="GO" id="GO:0030288">
    <property type="term" value="C:outer membrane-bounded periplasmic space"/>
    <property type="evidence" value="ECO:0007669"/>
    <property type="project" value="TreeGrafter"/>
</dbReference>
<accession>A0A376BVP3</accession>
<feature type="signal peptide" evidence="6">
    <location>
        <begin position="1"/>
        <end position="18"/>
    </location>
</feature>
<dbReference type="InterPro" id="IPR002491">
    <property type="entry name" value="ABC_transptr_periplasmic_BD"/>
</dbReference>
<protein>
    <submittedName>
        <fullName evidence="8">Iron(III)-hydroxamate-binding protein fhuD</fullName>
    </submittedName>
</protein>
<feature type="chain" id="PRO_5016573131" evidence="6">
    <location>
        <begin position="19"/>
        <end position="286"/>
    </location>
</feature>
<evidence type="ECO:0000256" key="2">
    <source>
        <dbReference type="ARBA" id="ARBA00008814"/>
    </source>
</evidence>
<proteinExistence type="inferred from homology"/>
<dbReference type="Pfam" id="PF01497">
    <property type="entry name" value="Peripla_BP_2"/>
    <property type="match status" value="1"/>
</dbReference>
<keyword evidence="4" id="KW-0406">Ion transport</keyword>
<dbReference type="AlphaFoldDB" id="A0A376BVP3"/>
<evidence type="ECO:0000256" key="6">
    <source>
        <dbReference type="SAM" id="SignalP"/>
    </source>
</evidence>
<keyword evidence="4" id="KW-0410">Iron transport</keyword>
<comment type="similarity">
    <text evidence="2">Belongs to the bacterial solute-binding protein 8 family.</text>
</comment>
<dbReference type="PANTHER" id="PTHR30532">
    <property type="entry name" value="IRON III DICITRATE-BINDING PERIPLASMIC PROTEIN"/>
    <property type="match status" value="1"/>
</dbReference>
<feature type="domain" description="Fe/B12 periplasmic-binding" evidence="7">
    <location>
        <begin position="21"/>
        <end position="286"/>
    </location>
</feature>
<dbReference type="PROSITE" id="PS50983">
    <property type="entry name" value="FE_B12_PBP"/>
    <property type="match status" value="1"/>
</dbReference>
<keyword evidence="3" id="KW-0813">Transport</keyword>
<dbReference type="Proteomes" id="UP000254209">
    <property type="component" value="Unassembled WGS sequence"/>
</dbReference>
<comment type="subcellular location">
    <subcellularLocation>
        <location evidence="1">Cell envelope</location>
    </subcellularLocation>
</comment>
<organism evidence="8 9">
    <name type="scientific">Alysiella crassa</name>
    <dbReference type="NCBI Taxonomy" id="153491"/>
    <lineage>
        <taxon>Bacteria</taxon>
        <taxon>Pseudomonadati</taxon>
        <taxon>Pseudomonadota</taxon>
        <taxon>Betaproteobacteria</taxon>
        <taxon>Neisseriales</taxon>
        <taxon>Neisseriaceae</taxon>
        <taxon>Alysiella</taxon>
    </lineage>
</organism>
<dbReference type="PRINTS" id="PR01715">
    <property type="entry name" value="FERRIBNDNGPP"/>
</dbReference>
<dbReference type="Gene3D" id="3.40.50.1980">
    <property type="entry name" value="Nitrogenase molybdenum iron protein domain"/>
    <property type="match status" value="2"/>
</dbReference>
<sequence>MKKIILLILFCVMPCAYAAPRIATSDWTVSETLTAIGAPPLVAGDKVSYQKWVGYPRLPAQTADFGVRMQPNIEYLARLRPDFFVQTAFYMGSADSLRKIAPVHQIDMADERGTTWDKTVSATRELAKLAQRETAAETLITATEQRFMQQKQQLSKIAHRPVAVVQFINARQVRIYGDTSLFHVVLGKLGLRNAWTGASNQWGFANIGLGELARLPENTLLLVVKPHPVDVGRTLQHSALWRRLPMSRADNHRVLTAVWAYGGLAAMGRFGDLLVDAAVHGKQDNW</sequence>
<dbReference type="STRING" id="1120980.GCA_000745955_00368"/>
<evidence type="ECO:0000256" key="3">
    <source>
        <dbReference type="ARBA" id="ARBA00022448"/>
    </source>
</evidence>